<dbReference type="GO" id="GO:0004222">
    <property type="term" value="F:metalloendopeptidase activity"/>
    <property type="evidence" value="ECO:0007669"/>
    <property type="project" value="InterPro"/>
</dbReference>
<sequence>MRQGVRLEQALAAARGDPRRQQRRHHGSVRLRQLARGAPPGAHDVVSPSTDAVHGWQGRRQSSLGYMTGRCYTDVDAALPVAFTHVFNRRWLAARSVRNATASLCRFRSVARATIAPLPWTDGDMRRGALEKLAILRAVVGFLDQGSGNEGALRRLYPRVPELSGSPLNMSLALHETELNVSKGFLRLHGPTSQEVGFPPVVNASYVPVYHVVVIPAAILYPRCYGACYPSTFNLASLGHDVWHEITHAFHPDEALFSRDGLRRDWWTPASSKKFSRQLACVRRMYNETLCTGAVRYGAHALPENRAVSGGLLKAYREYLESVALQHSGAALQETTFTGEQCFAGSCFKWCSNDDEGPICYSLPGEWCIEPLMNMSDFAQAFHCSLRSAMN</sequence>
<comment type="caution">
    <text evidence="3">The sequence shown here is derived from an EMBL/GenBank/DDBJ whole genome shotgun (WGS) entry which is preliminary data.</text>
</comment>
<dbReference type="PROSITE" id="PS51885">
    <property type="entry name" value="NEPRILYSIN"/>
    <property type="match status" value="1"/>
</dbReference>
<evidence type="ECO:0000259" key="2">
    <source>
        <dbReference type="Pfam" id="PF01431"/>
    </source>
</evidence>
<dbReference type="GO" id="GO:0016485">
    <property type="term" value="P:protein processing"/>
    <property type="evidence" value="ECO:0007669"/>
    <property type="project" value="TreeGrafter"/>
</dbReference>
<keyword evidence="4" id="KW-1185">Reference proteome</keyword>
<protein>
    <recommendedName>
        <fullName evidence="2">Peptidase M13 C-terminal domain-containing protein</fullName>
    </recommendedName>
</protein>
<dbReference type="InterPro" id="IPR042089">
    <property type="entry name" value="Peptidase_M13_dom_2"/>
</dbReference>
<dbReference type="InterPro" id="IPR024079">
    <property type="entry name" value="MetalloPept_cat_dom_sf"/>
</dbReference>
<dbReference type="Gene3D" id="1.10.1380.10">
    <property type="entry name" value="Neutral endopeptidase , domain2"/>
    <property type="match status" value="1"/>
</dbReference>
<dbReference type="Gene3D" id="3.40.390.10">
    <property type="entry name" value="Collagenase (Catalytic Domain)"/>
    <property type="match status" value="1"/>
</dbReference>
<accession>A0A9J6FCU7</accession>
<dbReference type="SUPFAM" id="SSF55486">
    <property type="entry name" value="Metalloproteases ('zincins'), catalytic domain"/>
    <property type="match status" value="1"/>
</dbReference>
<organism evidence="3 4">
    <name type="scientific">Haemaphysalis longicornis</name>
    <name type="common">Bush tick</name>
    <dbReference type="NCBI Taxonomy" id="44386"/>
    <lineage>
        <taxon>Eukaryota</taxon>
        <taxon>Metazoa</taxon>
        <taxon>Ecdysozoa</taxon>
        <taxon>Arthropoda</taxon>
        <taxon>Chelicerata</taxon>
        <taxon>Arachnida</taxon>
        <taxon>Acari</taxon>
        <taxon>Parasitiformes</taxon>
        <taxon>Ixodida</taxon>
        <taxon>Ixodoidea</taxon>
        <taxon>Ixodidae</taxon>
        <taxon>Haemaphysalinae</taxon>
        <taxon>Haemaphysalis</taxon>
    </lineage>
</organism>
<proteinExistence type="predicted"/>
<name>A0A9J6FCU7_HAELO</name>
<evidence type="ECO:0000313" key="4">
    <source>
        <dbReference type="Proteomes" id="UP000821853"/>
    </source>
</evidence>
<dbReference type="PANTHER" id="PTHR11733:SF241">
    <property type="entry name" value="GH26575P-RELATED"/>
    <property type="match status" value="1"/>
</dbReference>
<dbReference type="EMBL" id="JABSTR010000001">
    <property type="protein sequence ID" value="KAH9360683.1"/>
    <property type="molecule type" value="Genomic_DNA"/>
</dbReference>
<dbReference type="InterPro" id="IPR000718">
    <property type="entry name" value="Peptidase_M13"/>
</dbReference>
<dbReference type="GO" id="GO:0005886">
    <property type="term" value="C:plasma membrane"/>
    <property type="evidence" value="ECO:0007669"/>
    <property type="project" value="TreeGrafter"/>
</dbReference>
<dbReference type="AlphaFoldDB" id="A0A9J6FCU7"/>
<feature type="region of interest" description="Disordered" evidence="1">
    <location>
        <begin position="36"/>
        <end position="56"/>
    </location>
</feature>
<evidence type="ECO:0000313" key="3">
    <source>
        <dbReference type="EMBL" id="KAH9360683.1"/>
    </source>
</evidence>
<feature type="domain" description="Peptidase M13 C-terminal" evidence="2">
    <location>
        <begin position="203"/>
        <end position="391"/>
    </location>
</feature>
<dbReference type="Proteomes" id="UP000821853">
    <property type="component" value="Chromosome 1"/>
</dbReference>
<dbReference type="PANTHER" id="PTHR11733">
    <property type="entry name" value="ZINC METALLOPROTEASE FAMILY M13 NEPRILYSIN-RELATED"/>
    <property type="match status" value="1"/>
</dbReference>
<dbReference type="Pfam" id="PF01431">
    <property type="entry name" value="Peptidase_M13"/>
    <property type="match status" value="1"/>
</dbReference>
<dbReference type="PRINTS" id="PR00786">
    <property type="entry name" value="NEPRILYSIN"/>
</dbReference>
<gene>
    <name evidence="3" type="ORF">HPB48_004815</name>
</gene>
<evidence type="ECO:0000256" key="1">
    <source>
        <dbReference type="SAM" id="MobiDB-lite"/>
    </source>
</evidence>
<dbReference type="OrthoDB" id="6475849at2759"/>
<dbReference type="VEuPathDB" id="VectorBase:HLOH_047200"/>
<reference evidence="3 4" key="1">
    <citation type="journal article" date="2020" name="Cell">
        <title>Large-Scale Comparative Analyses of Tick Genomes Elucidate Their Genetic Diversity and Vector Capacities.</title>
        <authorList>
            <consortium name="Tick Genome and Microbiome Consortium (TIGMIC)"/>
            <person name="Jia N."/>
            <person name="Wang J."/>
            <person name="Shi W."/>
            <person name="Du L."/>
            <person name="Sun Y."/>
            <person name="Zhan W."/>
            <person name="Jiang J.F."/>
            <person name="Wang Q."/>
            <person name="Zhang B."/>
            <person name="Ji P."/>
            <person name="Bell-Sakyi L."/>
            <person name="Cui X.M."/>
            <person name="Yuan T.T."/>
            <person name="Jiang B.G."/>
            <person name="Yang W.F."/>
            <person name="Lam T.T."/>
            <person name="Chang Q.C."/>
            <person name="Ding S.J."/>
            <person name="Wang X.J."/>
            <person name="Zhu J.G."/>
            <person name="Ruan X.D."/>
            <person name="Zhao L."/>
            <person name="Wei J.T."/>
            <person name="Ye R.Z."/>
            <person name="Que T.C."/>
            <person name="Du C.H."/>
            <person name="Zhou Y.H."/>
            <person name="Cheng J.X."/>
            <person name="Dai P.F."/>
            <person name="Guo W.B."/>
            <person name="Han X.H."/>
            <person name="Huang E.J."/>
            <person name="Li L.F."/>
            <person name="Wei W."/>
            <person name="Gao Y.C."/>
            <person name="Liu J.Z."/>
            <person name="Shao H.Z."/>
            <person name="Wang X."/>
            <person name="Wang C.C."/>
            <person name="Yang T.C."/>
            <person name="Huo Q.B."/>
            <person name="Li W."/>
            <person name="Chen H.Y."/>
            <person name="Chen S.E."/>
            <person name="Zhou L.G."/>
            <person name="Ni X.B."/>
            <person name="Tian J.H."/>
            <person name="Sheng Y."/>
            <person name="Liu T."/>
            <person name="Pan Y.S."/>
            <person name="Xia L.Y."/>
            <person name="Li J."/>
            <person name="Zhao F."/>
            <person name="Cao W.C."/>
        </authorList>
    </citation>
    <scope>NUCLEOTIDE SEQUENCE [LARGE SCALE GENOMIC DNA]</scope>
    <source>
        <strain evidence="3">HaeL-2018</strain>
    </source>
</reference>
<dbReference type="InterPro" id="IPR018497">
    <property type="entry name" value="Peptidase_M13_C"/>
</dbReference>